<dbReference type="AlphaFoldDB" id="A0A2M8W6D2"/>
<sequence>MTVSAPKSNRRPGRPTSSVAGSIREDLLNAAIDLFSRRGFDGVSLRQIADAVGADIALTRYYFGSKEDTWKAAVDQLGVNFALELQKTANGTYSSKTEMMKAVIRWFVSVSARWPQLSKIIAFEGSDRGVRGEYIAARLVAPFYAFMDTLITDAKSEGTIVDVSPRTIFFMITHGGSFPMALPVLTNRFPGGDISEVENLNAHAEAIIKLIFKDSPPS</sequence>
<feature type="DNA-binding region" description="H-T-H motif" evidence="2">
    <location>
        <begin position="44"/>
        <end position="63"/>
    </location>
</feature>
<name>A0A2M8W6D2_9RHOB</name>
<evidence type="ECO:0000256" key="2">
    <source>
        <dbReference type="PROSITE-ProRule" id="PRU00335"/>
    </source>
</evidence>
<dbReference type="RefSeq" id="WP_100368750.1">
    <property type="nucleotide sequence ID" value="NZ_PGTY01000002.1"/>
</dbReference>
<dbReference type="OrthoDB" id="2356263at2"/>
<dbReference type="SUPFAM" id="SSF48498">
    <property type="entry name" value="Tetracyclin repressor-like, C-terminal domain"/>
    <property type="match status" value="1"/>
</dbReference>
<dbReference type="Proteomes" id="UP000228531">
    <property type="component" value="Unassembled WGS sequence"/>
</dbReference>
<accession>A0A2M8W6D2</accession>
<dbReference type="Pfam" id="PF00440">
    <property type="entry name" value="TetR_N"/>
    <property type="match status" value="1"/>
</dbReference>
<feature type="domain" description="HTH tetR-type" evidence="3">
    <location>
        <begin position="21"/>
        <end position="81"/>
    </location>
</feature>
<dbReference type="InterPro" id="IPR036271">
    <property type="entry name" value="Tet_transcr_reg_TetR-rel_C_sf"/>
</dbReference>
<dbReference type="GO" id="GO:0003700">
    <property type="term" value="F:DNA-binding transcription factor activity"/>
    <property type="evidence" value="ECO:0007669"/>
    <property type="project" value="TreeGrafter"/>
</dbReference>
<reference evidence="4 5" key="1">
    <citation type="submission" date="2017-11" db="EMBL/GenBank/DDBJ databases">
        <title>Genomic Encyclopedia of Archaeal and Bacterial Type Strains, Phase II (KMG-II): From Individual Species to Whole Genera.</title>
        <authorList>
            <person name="Goeker M."/>
        </authorList>
    </citation>
    <scope>NUCLEOTIDE SEQUENCE [LARGE SCALE GENOMIC DNA]</scope>
    <source>
        <strain evidence="4 5">DSM 29128</strain>
    </source>
</reference>
<dbReference type="Gene3D" id="1.10.357.10">
    <property type="entry name" value="Tetracycline Repressor, domain 2"/>
    <property type="match status" value="1"/>
</dbReference>
<evidence type="ECO:0000259" key="3">
    <source>
        <dbReference type="PROSITE" id="PS50977"/>
    </source>
</evidence>
<dbReference type="PANTHER" id="PTHR30055:SF235">
    <property type="entry name" value="TRANSCRIPTIONAL REGULATORY PROTEIN"/>
    <property type="match status" value="1"/>
</dbReference>
<dbReference type="EMBL" id="PGTY01000002">
    <property type="protein sequence ID" value="PJI86473.1"/>
    <property type="molecule type" value="Genomic_DNA"/>
</dbReference>
<keyword evidence="5" id="KW-1185">Reference proteome</keyword>
<dbReference type="GO" id="GO:0000976">
    <property type="term" value="F:transcription cis-regulatory region binding"/>
    <property type="evidence" value="ECO:0007669"/>
    <property type="project" value="TreeGrafter"/>
</dbReference>
<evidence type="ECO:0000313" key="5">
    <source>
        <dbReference type="Proteomes" id="UP000228531"/>
    </source>
</evidence>
<comment type="caution">
    <text evidence="4">The sequence shown here is derived from an EMBL/GenBank/DDBJ whole genome shotgun (WGS) entry which is preliminary data.</text>
</comment>
<dbReference type="InterPro" id="IPR001647">
    <property type="entry name" value="HTH_TetR"/>
</dbReference>
<dbReference type="SUPFAM" id="SSF46689">
    <property type="entry name" value="Homeodomain-like"/>
    <property type="match status" value="1"/>
</dbReference>
<dbReference type="InterPro" id="IPR009057">
    <property type="entry name" value="Homeodomain-like_sf"/>
</dbReference>
<evidence type="ECO:0000256" key="1">
    <source>
        <dbReference type="ARBA" id="ARBA00023125"/>
    </source>
</evidence>
<gene>
    <name evidence="4" type="ORF">BC777_2843</name>
</gene>
<proteinExistence type="predicted"/>
<keyword evidence="1 2" id="KW-0238">DNA-binding</keyword>
<dbReference type="PANTHER" id="PTHR30055">
    <property type="entry name" value="HTH-TYPE TRANSCRIPTIONAL REGULATOR RUTR"/>
    <property type="match status" value="1"/>
</dbReference>
<dbReference type="InterPro" id="IPR050109">
    <property type="entry name" value="HTH-type_TetR-like_transc_reg"/>
</dbReference>
<evidence type="ECO:0000313" key="4">
    <source>
        <dbReference type="EMBL" id="PJI86473.1"/>
    </source>
</evidence>
<dbReference type="PROSITE" id="PS50977">
    <property type="entry name" value="HTH_TETR_2"/>
    <property type="match status" value="1"/>
</dbReference>
<protein>
    <submittedName>
        <fullName evidence="4">TetR family transcriptional regulator</fullName>
    </submittedName>
</protein>
<organism evidence="4 5">
    <name type="scientific">Yoonia maricola</name>
    <dbReference type="NCBI Taxonomy" id="420999"/>
    <lineage>
        <taxon>Bacteria</taxon>
        <taxon>Pseudomonadati</taxon>
        <taxon>Pseudomonadota</taxon>
        <taxon>Alphaproteobacteria</taxon>
        <taxon>Rhodobacterales</taxon>
        <taxon>Paracoccaceae</taxon>
        <taxon>Yoonia</taxon>
    </lineage>
</organism>